<dbReference type="EMBL" id="QGTS01000005">
    <property type="protein sequence ID" value="PWW09388.1"/>
    <property type="molecule type" value="Genomic_DNA"/>
</dbReference>
<dbReference type="PROSITE" id="PS51257">
    <property type="entry name" value="PROKAR_LIPOPROTEIN"/>
    <property type="match status" value="1"/>
</dbReference>
<dbReference type="InterPro" id="IPR025262">
    <property type="entry name" value="QseG"/>
</dbReference>
<name>A0A317Q0I3_9ENTR</name>
<evidence type="ECO:0000256" key="3">
    <source>
        <dbReference type="SAM" id="SignalP"/>
    </source>
</evidence>
<reference evidence="4 5" key="1">
    <citation type="submission" date="2018-05" db="EMBL/GenBank/DDBJ databases">
        <title>Genomic Encyclopedia of Type Strains, Phase IV (KMG-IV): sequencing the most valuable type-strain genomes for metagenomic binning, comparative biology and taxonomic classification.</title>
        <authorList>
            <person name="Goeker M."/>
        </authorList>
    </citation>
    <scope>NUCLEOTIDE SEQUENCE [LARGE SCALE GENOMIC DNA]</scope>
    <source>
        <strain evidence="4 5">DSM 19579</strain>
    </source>
</reference>
<evidence type="ECO:0000256" key="2">
    <source>
        <dbReference type="SAM" id="MobiDB-lite"/>
    </source>
</evidence>
<feature type="coiled-coil region" evidence="1">
    <location>
        <begin position="146"/>
        <end position="191"/>
    </location>
</feature>
<dbReference type="Proteomes" id="UP000246744">
    <property type="component" value="Unassembled WGS sequence"/>
</dbReference>
<feature type="region of interest" description="Disordered" evidence="2">
    <location>
        <begin position="196"/>
        <end position="241"/>
    </location>
</feature>
<dbReference type="AlphaFoldDB" id="A0A317Q0I3"/>
<feature type="chain" id="PRO_5016466090" evidence="3">
    <location>
        <begin position="19"/>
        <end position="241"/>
    </location>
</feature>
<feature type="compositionally biased region" description="Low complexity" evidence="2">
    <location>
        <begin position="215"/>
        <end position="232"/>
    </location>
</feature>
<organism evidence="4 5">
    <name type="scientific">Mangrovibacter plantisponsor</name>
    <dbReference type="NCBI Taxonomy" id="451513"/>
    <lineage>
        <taxon>Bacteria</taxon>
        <taxon>Pseudomonadati</taxon>
        <taxon>Pseudomonadota</taxon>
        <taxon>Gammaproteobacteria</taxon>
        <taxon>Enterobacterales</taxon>
        <taxon>Enterobacteriaceae</taxon>
        <taxon>Mangrovibacter</taxon>
    </lineage>
</organism>
<keyword evidence="3" id="KW-0732">Signal</keyword>
<accession>A0A317Q0I3</accession>
<dbReference type="Pfam" id="PF13942">
    <property type="entry name" value="Lipoprotein_20"/>
    <property type="match status" value="1"/>
</dbReference>
<evidence type="ECO:0000256" key="1">
    <source>
        <dbReference type="SAM" id="Coils"/>
    </source>
</evidence>
<proteinExistence type="predicted"/>
<evidence type="ECO:0000313" key="5">
    <source>
        <dbReference type="Proteomes" id="UP000246744"/>
    </source>
</evidence>
<keyword evidence="5" id="KW-1185">Reference proteome</keyword>
<sequence>MRAMLYRVLSGGVLLVLAGCQSVGENTSSSGTFKAPPVPQTELTDYLAMRCSDLLQMRTRETNIIENPLYWAAFISCARQTEPNTARVIASRWAESGWYNTLRTAIVLSRSLPENTVRQNYLNQVSLVHEQIPASVTPLFNMWWDNEQLALKLAEQQSQYALLKSNTDQELETLRQQQQLLHQQLETTTRKLENLTDIERQLSTRKAGGAYTPDTGAGHSGTTQSSGSASGQAGSGGEETP</sequence>
<comment type="caution">
    <text evidence="4">The sequence shown here is derived from an EMBL/GenBank/DDBJ whole genome shotgun (WGS) entry which is preliminary data.</text>
</comment>
<evidence type="ECO:0000313" key="4">
    <source>
        <dbReference type="EMBL" id="PWW09388.1"/>
    </source>
</evidence>
<feature type="signal peptide" evidence="3">
    <location>
        <begin position="1"/>
        <end position="18"/>
    </location>
</feature>
<protein>
    <submittedName>
        <fullName evidence="4">YfhG lipoprotein</fullName>
    </submittedName>
</protein>
<gene>
    <name evidence="4" type="ORF">DES37_10534</name>
</gene>
<keyword evidence="4" id="KW-0449">Lipoprotein</keyword>
<keyword evidence="1" id="KW-0175">Coiled coil</keyword>